<dbReference type="InterPro" id="IPR027417">
    <property type="entry name" value="P-loop_NTPase"/>
</dbReference>
<dbReference type="STRING" id="1123308.GCA_000380085_00917"/>
<keyword evidence="2" id="KW-0813">Transport</keyword>
<keyword evidence="5" id="KW-0547">Nucleotide-binding</keyword>
<dbReference type="EMBL" id="LT906439">
    <property type="protein sequence ID" value="SNU87069.1"/>
    <property type="molecule type" value="Genomic_DNA"/>
</dbReference>
<dbReference type="Gene3D" id="3.40.50.300">
    <property type="entry name" value="P-loop containing nucleotide triphosphate hydrolases"/>
    <property type="match status" value="2"/>
</dbReference>
<evidence type="ECO:0000313" key="12">
    <source>
        <dbReference type="Proteomes" id="UP000215185"/>
    </source>
</evidence>
<evidence type="ECO:0000259" key="10">
    <source>
        <dbReference type="PROSITE" id="PS50893"/>
    </source>
</evidence>
<evidence type="ECO:0000256" key="8">
    <source>
        <dbReference type="ARBA" id="ARBA00023065"/>
    </source>
</evidence>
<evidence type="ECO:0000256" key="3">
    <source>
        <dbReference type="ARBA" id="ARBA00022475"/>
    </source>
</evidence>
<dbReference type="InterPro" id="IPR003593">
    <property type="entry name" value="AAA+_ATPase"/>
</dbReference>
<evidence type="ECO:0000313" key="11">
    <source>
        <dbReference type="EMBL" id="SNU87069.1"/>
    </source>
</evidence>
<dbReference type="InterPro" id="IPR051535">
    <property type="entry name" value="Siderophore_ABC-ATPase"/>
</dbReference>
<evidence type="ECO:0000256" key="7">
    <source>
        <dbReference type="ARBA" id="ARBA00023004"/>
    </source>
</evidence>
<dbReference type="PROSITE" id="PS50893">
    <property type="entry name" value="ABC_TRANSPORTER_2"/>
    <property type="match status" value="1"/>
</dbReference>
<name>A0A239SP80_9STRE</name>
<dbReference type="PANTHER" id="PTHR42771">
    <property type="entry name" value="IRON(3+)-HYDROXAMATE IMPORT ATP-BINDING PROTEIN FHUC"/>
    <property type="match status" value="1"/>
</dbReference>
<evidence type="ECO:0000256" key="5">
    <source>
        <dbReference type="ARBA" id="ARBA00022741"/>
    </source>
</evidence>
<reference evidence="11 12" key="1">
    <citation type="submission" date="2017-06" db="EMBL/GenBank/DDBJ databases">
        <authorList>
            <consortium name="Pathogen Informatics"/>
        </authorList>
    </citation>
    <scope>NUCLEOTIDE SEQUENCE [LARGE SCALE GENOMIC DNA]</scope>
    <source>
        <strain evidence="11 12">NCTC13788</strain>
    </source>
</reference>
<accession>A0A239SP80</accession>
<sequence>MFIECVTVMDLPEEAYFAQIPALKSLEQLTFDRPITFFMGENGSGKSTLLEAIAVQMGFNPEGGSINFNFSTRDTHASLDRHIRISKGYERPKDSFFLRGESYYNVSSYLEEIYRGEKGRQLMEKVYGGVPHERSHGQAFLNLITQRFRGQGLYILDEPEVALSPQNQLVVMVKLYELAQSGSQFLIATHSPILSRLPNARIYEFSDQIKQVNYQETQSYRITQLLMEQPEQLLHHLFRD</sequence>
<protein>
    <submittedName>
        <fullName evidence="11">Cytochrome c biogenesis protein CcmA</fullName>
    </submittedName>
</protein>
<dbReference type="Proteomes" id="UP000215185">
    <property type="component" value="Chromosome 1"/>
</dbReference>
<dbReference type="InterPro" id="IPR003439">
    <property type="entry name" value="ABC_transporter-like_ATP-bd"/>
</dbReference>
<dbReference type="GO" id="GO:0005524">
    <property type="term" value="F:ATP binding"/>
    <property type="evidence" value="ECO:0007669"/>
    <property type="project" value="UniProtKB-KW"/>
</dbReference>
<dbReference type="GO" id="GO:0006826">
    <property type="term" value="P:iron ion transport"/>
    <property type="evidence" value="ECO:0007669"/>
    <property type="project" value="UniProtKB-KW"/>
</dbReference>
<evidence type="ECO:0000256" key="6">
    <source>
        <dbReference type="ARBA" id="ARBA00022840"/>
    </source>
</evidence>
<dbReference type="GO" id="GO:0006302">
    <property type="term" value="P:double-strand break repair"/>
    <property type="evidence" value="ECO:0007669"/>
    <property type="project" value="InterPro"/>
</dbReference>
<dbReference type="CDD" id="cd00267">
    <property type="entry name" value="ABC_ATPase"/>
    <property type="match status" value="1"/>
</dbReference>
<dbReference type="GO" id="GO:0016887">
    <property type="term" value="F:ATP hydrolysis activity"/>
    <property type="evidence" value="ECO:0007669"/>
    <property type="project" value="InterPro"/>
</dbReference>
<evidence type="ECO:0000256" key="2">
    <source>
        <dbReference type="ARBA" id="ARBA00022448"/>
    </source>
</evidence>
<dbReference type="KEGG" id="smen:SAMEA4412692_0506"/>
<proteinExistence type="predicted"/>
<dbReference type="InterPro" id="IPR038729">
    <property type="entry name" value="Rad50/SbcC_AAA"/>
</dbReference>
<evidence type="ECO:0000256" key="4">
    <source>
        <dbReference type="ARBA" id="ARBA00022496"/>
    </source>
</evidence>
<dbReference type="Pfam" id="PF13476">
    <property type="entry name" value="AAA_23"/>
    <property type="match status" value="1"/>
</dbReference>
<keyword evidence="9" id="KW-0472">Membrane</keyword>
<keyword evidence="3" id="KW-1003">Cell membrane</keyword>
<comment type="subcellular location">
    <subcellularLocation>
        <location evidence="1">Cell membrane</location>
        <topology evidence="1">Peripheral membrane protein</topology>
    </subcellularLocation>
</comment>
<keyword evidence="8" id="KW-0406">Ion transport</keyword>
<keyword evidence="4" id="KW-0410">Iron transport</keyword>
<gene>
    <name evidence="11" type="ORF">SAMEA4412692_00506</name>
</gene>
<organism evidence="11 12">
    <name type="scientific">Streptococcus merionis</name>
    <dbReference type="NCBI Taxonomy" id="400065"/>
    <lineage>
        <taxon>Bacteria</taxon>
        <taxon>Bacillati</taxon>
        <taxon>Bacillota</taxon>
        <taxon>Bacilli</taxon>
        <taxon>Lactobacillales</taxon>
        <taxon>Streptococcaceae</taxon>
        <taxon>Streptococcus</taxon>
    </lineage>
</organism>
<dbReference type="SMART" id="SM00382">
    <property type="entry name" value="AAA"/>
    <property type="match status" value="1"/>
</dbReference>
<keyword evidence="7" id="KW-0408">Iron</keyword>
<evidence type="ECO:0000256" key="9">
    <source>
        <dbReference type="ARBA" id="ARBA00023136"/>
    </source>
</evidence>
<keyword evidence="6" id="KW-0067">ATP-binding</keyword>
<dbReference type="AlphaFoldDB" id="A0A239SP80"/>
<dbReference type="eggNOG" id="COG3910">
    <property type="taxonomic scope" value="Bacteria"/>
</dbReference>
<dbReference type="InterPro" id="IPR041685">
    <property type="entry name" value="AAA_GajA/Old/RecF-like"/>
</dbReference>
<dbReference type="RefSeq" id="WP_018373490.1">
    <property type="nucleotide sequence ID" value="NZ_LT906439.1"/>
</dbReference>
<dbReference type="GO" id="GO:0005886">
    <property type="term" value="C:plasma membrane"/>
    <property type="evidence" value="ECO:0007669"/>
    <property type="project" value="UniProtKB-SubCell"/>
</dbReference>
<dbReference type="PANTHER" id="PTHR42771:SF2">
    <property type="entry name" value="IRON(3+)-HYDROXAMATE IMPORT ATP-BINDING PROTEIN FHUC"/>
    <property type="match status" value="1"/>
</dbReference>
<evidence type="ECO:0000256" key="1">
    <source>
        <dbReference type="ARBA" id="ARBA00004202"/>
    </source>
</evidence>
<keyword evidence="12" id="KW-1185">Reference proteome</keyword>
<dbReference type="Pfam" id="PF13175">
    <property type="entry name" value="AAA_15"/>
    <property type="match status" value="1"/>
</dbReference>
<dbReference type="SUPFAM" id="SSF52540">
    <property type="entry name" value="P-loop containing nucleoside triphosphate hydrolases"/>
    <property type="match status" value="1"/>
</dbReference>
<feature type="domain" description="ABC transporter" evidence="10">
    <location>
        <begin position="6"/>
        <end position="239"/>
    </location>
</feature>